<evidence type="ECO:0000256" key="2">
    <source>
        <dbReference type="SAM" id="SignalP"/>
    </source>
</evidence>
<dbReference type="Proteomes" id="UP000321548">
    <property type="component" value="Unassembled WGS sequence"/>
</dbReference>
<reference evidence="3 4" key="1">
    <citation type="submission" date="2019-06" db="EMBL/GenBank/DDBJ databases">
        <title>Quisquiliibacterium sp. nov., isolated from a maize field.</title>
        <authorList>
            <person name="Lin S.-Y."/>
            <person name="Tsai C.-F."/>
            <person name="Young C.-C."/>
        </authorList>
    </citation>
    <scope>NUCLEOTIDE SEQUENCE [LARGE SCALE GENOMIC DNA]</scope>
    <source>
        <strain evidence="3 4">CC-CFT501</strain>
    </source>
</reference>
<dbReference type="InterPro" id="IPR013517">
    <property type="entry name" value="FG-GAP"/>
</dbReference>
<organism evidence="3 4">
    <name type="scientific">Zeimonas arvi</name>
    <dbReference type="NCBI Taxonomy" id="2498847"/>
    <lineage>
        <taxon>Bacteria</taxon>
        <taxon>Pseudomonadati</taxon>
        <taxon>Pseudomonadota</taxon>
        <taxon>Betaproteobacteria</taxon>
        <taxon>Burkholderiales</taxon>
        <taxon>Burkholderiaceae</taxon>
        <taxon>Zeimonas</taxon>
    </lineage>
</organism>
<keyword evidence="1 2" id="KW-0732">Signal</keyword>
<evidence type="ECO:0000313" key="4">
    <source>
        <dbReference type="Proteomes" id="UP000321548"/>
    </source>
</evidence>
<protein>
    <recommendedName>
        <fullName evidence="5">VCBS repeat-containing protein</fullName>
    </recommendedName>
</protein>
<feature type="chain" id="PRO_5022733208" description="VCBS repeat-containing protein" evidence="2">
    <location>
        <begin position="21"/>
        <end position="945"/>
    </location>
</feature>
<dbReference type="AlphaFoldDB" id="A0A5C8NUJ3"/>
<dbReference type="PROSITE" id="PS51257">
    <property type="entry name" value="PROKAR_LIPOPROTEIN"/>
    <property type="match status" value="1"/>
</dbReference>
<sequence length="945" mass="100340">MTGSRAQYLAAAIVSMSVMAGCGSGTGVATGDGATDGGDPASLALPDKLADSLNLLGVATEPSPRIGNDGVALPEDFSPFGHRLKIASDDAGHTRIGAPMEWILGGFTLRGAADSFVVLDNLAMPDSGPDIAPSPILSLGALQARWAREDGVSERVPPVTLRDAVGGDLDGDGHDELIVAHSDSGQLRIHIADLAHGASTEESFVVAVPSDVLPIGDVRVAAGDFDADGRSEIVASISQVASPGRPTRTALLALAASAGNLVVRHARIFQSTLASDVHASTVLEPGNVDYDAADEIVLVLNEFVGTRAIPDQAATRAFVLDDARHDFAERLADTLSVVTSSATYHAQVADIAIGDLDGDWVNEIVFGGLADLTVAPSCNQDADGNPGTLRYLLLVYDFTGQGIARTQTAFSSDADGGQLYPGYCKNSPADRAIRFLQVNVLDFDNDREPDIQANQFVFTGIPEHGRAWQSAGFVLPQPVIMPDENVELVFDRNSARIVVRDVDGNGRDDIVSYRGGDEAIRLYGWHQGLDGSGAPSGPPDLIQLARIPVETVDPSLTIRPGQNANPILVALDADGSNEGDVQTLQFLRHEFALTEPLVLAAIAAPPCGLDIGQNTEACTSSWGNAQIQGTDAEREISFKAGIIAGFEVEYQAGAGFVVDASTKVFGLSAKLALSEELAWHRSESYEVTRSVSFETGPMEDSVVFVSTPYDFYVYEVIASTRVNMEDIGAEREVHRLGLPRTPVIRMSEAGYYNAHTTASALKIDAAVFQHSAGRVDSYPDRWQRDEILRARRTQLDEIRLDCPGCWQVDPDEPARSGNNPWRQFAPLDALPGLVTDVVGVGQGRGATEVALDFSRNSSYGNSLAKSAELEVELTVGAAVFGVALGGGVSHSTSVTHGQSTAYVGTVGSIDAANFAARQYRFGMFTYLQADPQSGQEFEVINYWVE</sequence>
<accession>A0A5C8NUJ3</accession>
<dbReference type="RefSeq" id="WP_147705021.1">
    <property type="nucleotide sequence ID" value="NZ_VDUY01000005.1"/>
</dbReference>
<dbReference type="EMBL" id="VDUY01000005">
    <property type="protein sequence ID" value="TXL64772.1"/>
    <property type="molecule type" value="Genomic_DNA"/>
</dbReference>
<dbReference type="SUPFAM" id="SSF69318">
    <property type="entry name" value="Integrin alpha N-terminal domain"/>
    <property type="match status" value="1"/>
</dbReference>
<evidence type="ECO:0008006" key="5">
    <source>
        <dbReference type="Google" id="ProtNLM"/>
    </source>
</evidence>
<name>A0A5C8NUJ3_9BURK</name>
<proteinExistence type="predicted"/>
<keyword evidence="4" id="KW-1185">Reference proteome</keyword>
<feature type="signal peptide" evidence="2">
    <location>
        <begin position="1"/>
        <end position="20"/>
    </location>
</feature>
<dbReference type="InterPro" id="IPR028994">
    <property type="entry name" value="Integrin_alpha_N"/>
</dbReference>
<comment type="caution">
    <text evidence="3">The sequence shown here is derived from an EMBL/GenBank/DDBJ whole genome shotgun (WGS) entry which is preliminary data.</text>
</comment>
<evidence type="ECO:0000256" key="1">
    <source>
        <dbReference type="ARBA" id="ARBA00022729"/>
    </source>
</evidence>
<evidence type="ECO:0000313" key="3">
    <source>
        <dbReference type="EMBL" id="TXL64772.1"/>
    </source>
</evidence>
<gene>
    <name evidence="3" type="ORF">FHP08_13630</name>
</gene>
<dbReference type="Pfam" id="PF13517">
    <property type="entry name" value="FG-GAP_3"/>
    <property type="match status" value="1"/>
</dbReference>